<feature type="coiled-coil region" evidence="1">
    <location>
        <begin position="6"/>
        <end position="40"/>
    </location>
</feature>
<evidence type="ECO:0000313" key="2">
    <source>
        <dbReference type="EMBL" id="KGF72643.1"/>
    </source>
</evidence>
<dbReference type="EMBL" id="JJML01000021">
    <property type="protein sequence ID" value="KGF72643.1"/>
    <property type="molecule type" value="Genomic_DNA"/>
</dbReference>
<keyword evidence="3" id="KW-1185">Reference proteome</keyword>
<dbReference type="AlphaFoldDB" id="A0A098TP86"/>
<comment type="caution">
    <text evidence="2">The sequence shown here is derived from an EMBL/GenBank/DDBJ whole genome shotgun (WGS) entry which is preliminary data.</text>
</comment>
<protein>
    <submittedName>
        <fullName evidence="2">Uncharacterized protein</fullName>
    </submittedName>
</protein>
<sequence>MGENDFVSLLLKAQRLQKVAQKLQEQSDSLEAEVRLKIEALLSERNELRWRVDPFSANANSLADVDF</sequence>
<reference evidence="2 3" key="1">
    <citation type="journal article" date="2014" name="Mol. Ecol.">
        <title>Evolution of Synechococcus.</title>
        <authorList>
            <person name="Dvorak P."/>
            <person name="Casamatta D."/>
            <person name="Hasler P."/>
            <person name="Poulickova A."/>
            <person name="Ondrej V."/>
            <person name="Sanges R."/>
        </authorList>
    </citation>
    <scope>NUCLEOTIDE SEQUENCE [LARGE SCALE GENOMIC DNA]</scope>
    <source>
        <strain evidence="2 3">CAUP A 1101</strain>
    </source>
</reference>
<name>A0A098TP86_9CYAN</name>
<dbReference type="Proteomes" id="UP000030170">
    <property type="component" value="Unassembled WGS sequence"/>
</dbReference>
<evidence type="ECO:0000313" key="3">
    <source>
        <dbReference type="Proteomes" id="UP000030170"/>
    </source>
</evidence>
<gene>
    <name evidence="2" type="ORF">DO97_06850</name>
</gene>
<proteinExistence type="predicted"/>
<accession>A0A098TP86</accession>
<organism evidence="2 3">
    <name type="scientific">Neosynechococcus sphagnicola sy1</name>
    <dbReference type="NCBI Taxonomy" id="1497020"/>
    <lineage>
        <taxon>Bacteria</taxon>
        <taxon>Bacillati</taxon>
        <taxon>Cyanobacteriota</taxon>
        <taxon>Cyanophyceae</taxon>
        <taxon>Neosynechococcales</taxon>
        <taxon>Neosynechococcaceae</taxon>
        <taxon>Neosynechococcus</taxon>
    </lineage>
</organism>
<evidence type="ECO:0000256" key="1">
    <source>
        <dbReference type="SAM" id="Coils"/>
    </source>
</evidence>
<keyword evidence="1" id="KW-0175">Coiled coil</keyword>
<dbReference type="RefSeq" id="WP_036533205.1">
    <property type="nucleotide sequence ID" value="NZ_JJML01000021.1"/>
</dbReference>